<keyword evidence="3" id="KW-1185">Reference proteome</keyword>
<name>A0A1S1N504_9GAMM</name>
<evidence type="ECO:0000313" key="2">
    <source>
        <dbReference type="EMBL" id="OHU95076.1"/>
    </source>
</evidence>
<dbReference type="PANTHER" id="PTHR13343">
    <property type="entry name" value="CREG1 PROTEIN"/>
    <property type="match status" value="1"/>
</dbReference>
<dbReference type="Gene3D" id="2.30.110.10">
    <property type="entry name" value="Electron Transport, Fmn-binding Protein, Chain A"/>
    <property type="match status" value="1"/>
</dbReference>
<dbReference type="PIRSF" id="PIRSF004633">
    <property type="entry name" value="UCP_PLP_oxd"/>
    <property type="match status" value="1"/>
</dbReference>
<gene>
    <name evidence="2" type="ORF">BIW53_13795</name>
</gene>
<dbReference type="OrthoDB" id="9776211at2"/>
<sequence length="156" mass="17297">MQQQTLLAAKQLLSQSSLAVLSTLSKAMPGYPFGSTVHFISDASGGVYLFISDLAQHTKNLSLSPKLSLTVFASDLTQTADASRLTLLADAKKLAKADSQSLIEQFVQQIPSASQYAQLADFYIWQLDIVRVRFISGFGEIFWLEKDQWHIPNELE</sequence>
<protein>
    <submittedName>
        <fullName evidence="2">Pyridoxamine 5'-phosphate oxidase</fullName>
    </submittedName>
</protein>
<dbReference type="EMBL" id="MNAN01000032">
    <property type="protein sequence ID" value="OHU95076.1"/>
    <property type="molecule type" value="Genomic_DNA"/>
</dbReference>
<feature type="domain" description="CREG-like beta-barrel" evidence="1">
    <location>
        <begin position="8"/>
        <end position="150"/>
    </location>
</feature>
<proteinExistence type="predicted"/>
<dbReference type="STRING" id="327939.BIW53_13795"/>
<reference evidence="2 3" key="1">
    <citation type="submission" date="2016-10" db="EMBL/GenBank/DDBJ databases">
        <title>Pseudoalteromonas amylolytica sp. nov., isolated from the surface seawater.</title>
        <authorList>
            <person name="Wu Y.-H."/>
            <person name="Cheng H."/>
            <person name="Jin X.-B."/>
            <person name="Wang C.-S."/>
            <person name="Xu X.-W."/>
        </authorList>
    </citation>
    <scope>NUCLEOTIDE SEQUENCE [LARGE SCALE GENOMIC DNA]</scope>
    <source>
        <strain evidence="2 3">JCM 12483</strain>
    </source>
</reference>
<dbReference type="PANTHER" id="PTHR13343:SF17">
    <property type="entry name" value="CELLULAR REPRESSOR OF E1A-STIMULATED GENES, ISOFORM A"/>
    <property type="match status" value="1"/>
</dbReference>
<comment type="caution">
    <text evidence="2">The sequence shown here is derived from an EMBL/GenBank/DDBJ whole genome shotgun (WGS) entry which is preliminary data.</text>
</comment>
<evidence type="ECO:0000259" key="1">
    <source>
        <dbReference type="Pfam" id="PF13883"/>
    </source>
</evidence>
<dbReference type="GO" id="GO:0005737">
    <property type="term" value="C:cytoplasm"/>
    <property type="evidence" value="ECO:0007669"/>
    <property type="project" value="UniProtKB-ARBA"/>
</dbReference>
<evidence type="ECO:0000313" key="3">
    <source>
        <dbReference type="Proteomes" id="UP000180253"/>
    </source>
</evidence>
<dbReference type="AlphaFoldDB" id="A0A1S1N504"/>
<dbReference type="InterPro" id="IPR014419">
    <property type="entry name" value="HutZ"/>
</dbReference>
<dbReference type="Proteomes" id="UP000180253">
    <property type="component" value="Unassembled WGS sequence"/>
</dbReference>
<dbReference type="RefSeq" id="WP_070992589.1">
    <property type="nucleotide sequence ID" value="NZ_CBCSHD010000013.1"/>
</dbReference>
<dbReference type="InterPro" id="IPR012349">
    <property type="entry name" value="Split_barrel_FMN-bd"/>
</dbReference>
<dbReference type="InterPro" id="IPR055343">
    <property type="entry name" value="CREG_beta-barrel"/>
</dbReference>
<dbReference type="SUPFAM" id="SSF50475">
    <property type="entry name" value="FMN-binding split barrel"/>
    <property type="match status" value="1"/>
</dbReference>
<dbReference type="Pfam" id="PF13883">
    <property type="entry name" value="CREG_beta-barrel"/>
    <property type="match status" value="1"/>
</dbReference>
<accession>A0A1S1N504</accession>
<organism evidence="2 3">
    <name type="scientific">Pseudoalteromonas byunsanensis</name>
    <dbReference type="NCBI Taxonomy" id="327939"/>
    <lineage>
        <taxon>Bacteria</taxon>
        <taxon>Pseudomonadati</taxon>
        <taxon>Pseudomonadota</taxon>
        <taxon>Gammaproteobacteria</taxon>
        <taxon>Alteromonadales</taxon>
        <taxon>Pseudoalteromonadaceae</taxon>
        <taxon>Pseudoalteromonas</taxon>
    </lineage>
</organism>